<dbReference type="InterPro" id="IPR004134">
    <property type="entry name" value="Peptidase_C1B"/>
</dbReference>
<dbReference type="Proteomes" id="UP000663853">
    <property type="component" value="Unassembled WGS sequence"/>
</dbReference>
<comment type="similarity">
    <text evidence="9">Belongs to the peptidase C1 family.</text>
</comment>
<keyword evidence="9" id="KW-0496">Mitochondrion</keyword>
<dbReference type="SUPFAM" id="SSF54001">
    <property type="entry name" value="Cysteine proteinases"/>
    <property type="match status" value="1"/>
</dbReference>
<evidence type="ECO:0000256" key="10">
    <source>
        <dbReference type="PIRSR" id="PIRSR005700-1"/>
    </source>
</evidence>
<organism evidence="11 12">
    <name type="scientific">Rhizoctonia solani</name>
    <dbReference type="NCBI Taxonomy" id="456999"/>
    <lineage>
        <taxon>Eukaryota</taxon>
        <taxon>Fungi</taxon>
        <taxon>Dikarya</taxon>
        <taxon>Basidiomycota</taxon>
        <taxon>Agaricomycotina</taxon>
        <taxon>Agaricomycetes</taxon>
        <taxon>Cantharellales</taxon>
        <taxon>Ceratobasidiaceae</taxon>
        <taxon>Rhizoctonia</taxon>
    </lineage>
</organism>
<evidence type="ECO:0000256" key="2">
    <source>
        <dbReference type="ARBA" id="ARBA00012465"/>
    </source>
</evidence>
<dbReference type="GO" id="GO:0043418">
    <property type="term" value="P:homocysteine catabolic process"/>
    <property type="evidence" value="ECO:0007669"/>
    <property type="project" value="TreeGrafter"/>
</dbReference>
<evidence type="ECO:0000313" key="11">
    <source>
        <dbReference type="EMBL" id="CAE6535689.1"/>
    </source>
</evidence>
<evidence type="ECO:0000256" key="6">
    <source>
        <dbReference type="ARBA" id="ARBA00022807"/>
    </source>
</evidence>
<dbReference type="PANTHER" id="PTHR10363">
    <property type="entry name" value="BLEOMYCIN HYDROLASE"/>
    <property type="match status" value="1"/>
</dbReference>
<feature type="active site" evidence="10">
    <location>
        <position position="464"/>
    </location>
</feature>
<comment type="function">
    <text evidence="7">The normal physiological role of the enzyme is unknown, but it is not essential for the viability of yeast cells. Has aminopeptidase activity, shortening substrate peptides sequentially by 1 amino acid. Has bleomycin hydrolase activity, which can protect the cell from the toxic effects of bleomycin. Has homocysteine-thiolactonase activity, protecting the cell against homocysteine toxicity. Acts as a repressor in the GAL4 regulatory system, but this does not require either the peptidase or nucleic acid-binding activities.</text>
</comment>
<reference evidence="11" key="1">
    <citation type="submission" date="2021-01" db="EMBL/GenBank/DDBJ databases">
        <authorList>
            <person name="Kaushik A."/>
        </authorList>
    </citation>
    <scope>NUCLEOTIDE SEQUENCE</scope>
    <source>
        <strain evidence="11">AG6-10EEA</strain>
    </source>
</reference>
<comment type="caution">
    <text evidence="11">The sequence shown here is derived from an EMBL/GenBank/DDBJ whole genome shotgun (WGS) entry which is preliminary data.</text>
</comment>
<keyword evidence="9" id="KW-0963">Cytoplasm</keyword>
<gene>
    <name evidence="11" type="ORF">RDB_LOCUS178081</name>
</gene>
<comment type="catalytic activity">
    <reaction evidence="1 9">
        <text>Inactivates bleomycin B2 (a cytotoxic glycometallopeptide) by hydrolysis of a carboxyamide bond of beta-aminoalanine, but also shows general aminopeptidase activity. The specificity varies somewhat with source, but amino acid arylamides of Met, Leu and Ala are preferred.</text>
        <dbReference type="EC" id="3.4.22.40"/>
    </reaction>
</comment>
<dbReference type="GO" id="GO:0005739">
    <property type="term" value="C:mitochondrion"/>
    <property type="evidence" value="ECO:0007669"/>
    <property type="project" value="UniProtKB-SubCell"/>
</dbReference>
<sequence>MWAATDKRSELAEFSPLSLHHHSDMFSLIRYAMGSSQSAAATPSASASEKAAVEQRAVESLAQRVASLGVDGPMSADGSLSLDALKSWDESTKDDDKLKLARTILAKSDLKSTICSPKVVVSDAHIFNLTVPFEAGPVTNQKSSGRCWLFATTNVLRNHIIQQLNLGDFQLSQSYLFFADKLEKANYYLELSIQHASKPIESRLVWHLAQAPINDGGQWDMARNLLERYGIVPQAVFPESYSSSNSGGLNNILTSRLREMALQLRELTNGVGVMRARAMKEEFVAEIWKAMSTAMGVPPRPDEKFVWDYKDKDGKVKSWEGTPKDFYKAFTSKQYPALEAFSLINDPRNEYNQLYTVEALGNVWGMRGVTYVNTESKRLKEAIVTCIKAGQPVFFGCDVGKFLDSPHGIMDVDAYDFKNALSLNYTMTKAQRLRTGDSAMTHAMVISGVHLDKAGNPVRYRIENSWGDVNGDKGYYVMTDRWFDEYVFQVVIPRQLVSRDLVKVLDGGNPVVLPAWDPMGALA</sequence>
<dbReference type="GO" id="GO:0004197">
    <property type="term" value="F:cysteine-type endopeptidase activity"/>
    <property type="evidence" value="ECO:0007669"/>
    <property type="project" value="UniProtKB-EC"/>
</dbReference>
<keyword evidence="6 9" id="KW-0788">Thiol protease</keyword>
<evidence type="ECO:0000256" key="7">
    <source>
        <dbReference type="ARBA" id="ARBA00025347"/>
    </source>
</evidence>
<accession>A0A8H3DNB5</accession>
<name>A0A8H3DNB5_9AGAM</name>
<evidence type="ECO:0000313" key="12">
    <source>
        <dbReference type="Proteomes" id="UP000663853"/>
    </source>
</evidence>
<dbReference type="Gene3D" id="3.90.70.10">
    <property type="entry name" value="Cysteine proteinases"/>
    <property type="match status" value="1"/>
</dbReference>
<dbReference type="GO" id="GO:0070005">
    <property type="term" value="F:cysteine-type aminopeptidase activity"/>
    <property type="evidence" value="ECO:0007669"/>
    <property type="project" value="InterPro"/>
</dbReference>
<feature type="active site" evidence="10">
    <location>
        <position position="442"/>
    </location>
</feature>
<keyword evidence="5 9" id="KW-0378">Hydrolase</keyword>
<evidence type="ECO:0000256" key="1">
    <source>
        <dbReference type="ARBA" id="ARBA00000423"/>
    </source>
</evidence>
<proteinExistence type="inferred from homology"/>
<dbReference type="PIRSF" id="PIRSF005700">
    <property type="entry name" value="PepC"/>
    <property type="match status" value="1"/>
</dbReference>
<dbReference type="PROSITE" id="PS00139">
    <property type="entry name" value="THIOL_PROTEASE_CYS"/>
    <property type="match status" value="1"/>
</dbReference>
<dbReference type="AlphaFoldDB" id="A0A8H3DNB5"/>
<comment type="subunit">
    <text evidence="8">Homohexamer. Binds to nucleic acids. Binds single-stranded DNA and RNA with higher affinity than double-stranded DNA.</text>
</comment>
<evidence type="ECO:0000256" key="8">
    <source>
        <dbReference type="ARBA" id="ARBA00026080"/>
    </source>
</evidence>
<feature type="active site" evidence="10">
    <location>
        <position position="147"/>
    </location>
</feature>
<comment type="subcellular location">
    <subcellularLocation>
        <location evidence="9">Mitochondrion</location>
    </subcellularLocation>
    <subcellularLocation>
        <location evidence="9">Cytoplasm</location>
    </subcellularLocation>
</comment>
<evidence type="ECO:0000256" key="3">
    <source>
        <dbReference type="ARBA" id="ARBA00016900"/>
    </source>
</evidence>
<dbReference type="EMBL" id="CAJMXA010004142">
    <property type="protein sequence ID" value="CAE6535689.1"/>
    <property type="molecule type" value="Genomic_DNA"/>
</dbReference>
<dbReference type="CDD" id="cd00585">
    <property type="entry name" value="Peptidase_C1B"/>
    <property type="match status" value="1"/>
</dbReference>
<dbReference type="InterPro" id="IPR000169">
    <property type="entry name" value="Pept_cys_AS"/>
</dbReference>
<dbReference type="Pfam" id="PF03051">
    <property type="entry name" value="Peptidase_C1_2"/>
    <property type="match status" value="1"/>
</dbReference>
<evidence type="ECO:0000256" key="4">
    <source>
        <dbReference type="ARBA" id="ARBA00022670"/>
    </source>
</evidence>
<protein>
    <recommendedName>
        <fullName evidence="3 9">Cysteine proteinase 1, mitochondrial</fullName>
        <ecNumber evidence="2 9">3.4.22.40</ecNumber>
    </recommendedName>
</protein>
<dbReference type="InterPro" id="IPR038765">
    <property type="entry name" value="Papain-like_cys_pep_sf"/>
</dbReference>
<dbReference type="PANTHER" id="PTHR10363:SF2">
    <property type="entry name" value="BLEOMYCIN HYDROLASE"/>
    <property type="match status" value="1"/>
</dbReference>
<keyword evidence="4 9" id="KW-0645">Protease</keyword>
<dbReference type="EC" id="3.4.22.40" evidence="2 9"/>
<dbReference type="GO" id="GO:0009636">
    <property type="term" value="P:response to toxic substance"/>
    <property type="evidence" value="ECO:0007669"/>
    <property type="project" value="TreeGrafter"/>
</dbReference>
<dbReference type="GO" id="GO:0006508">
    <property type="term" value="P:proteolysis"/>
    <property type="evidence" value="ECO:0007669"/>
    <property type="project" value="UniProtKB-KW"/>
</dbReference>
<comment type="function">
    <text evidence="9">Has aminopeptidase activity, shortening substrate peptides sequentially by 1 amino acid. Has bleomycin hydrolase activity, which can protect the cell from the toxic effects of bleomycin. Has homocysteine-thiolactonase activity, protecting the cell against homocysteine toxicity.</text>
</comment>
<evidence type="ECO:0000256" key="5">
    <source>
        <dbReference type="ARBA" id="ARBA00022801"/>
    </source>
</evidence>
<evidence type="ECO:0000256" key="9">
    <source>
        <dbReference type="PIRNR" id="PIRNR005700"/>
    </source>
</evidence>